<dbReference type="InterPro" id="IPR036020">
    <property type="entry name" value="WW_dom_sf"/>
</dbReference>
<dbReference type="PROSITE" id="PS50020">
    <property type="entry name" value="WW_DOMAIN_2"/>
    <property type="match status" value="1"/>
</dbReference>
<dbReference type="AlphaFoldDB" id="A0A197K096"/>
<dbReference type="OrthoDB" id="2530521at2759"/>
<dbReference type="GO" id="GO:0140463">
    <property type="term" value="F:chromatin-protein adaptor activity"/>
    <property type="evidence" value="ECO:0007669"/>
    <property type="project" value="EnsemblFungi"/>
</dbReference>
<dbReference type="GO" id="GO:0000122">
    <property type="term" value="P:negative regulation of transcription by RNA polymerase II"/>
    <property type="evidence" value="ECO:0007669"/>
    <property type="project" value="EnsemblFungi"/>
</dbReference>
<evidence type="ECO:0000259" key="7">
    <source>
        <dbReference type="PROSITE" id="PS50198"/>
    </source>
</evidence>
<dbReference type="GO" id="GO:0005634">
    <property type="term" value="C:nucleus"/>
    <property type="evidence" value="ECO:0007669"/>
    <property type="project" value="EnsemblFungi"/>
</dbReference>
<evidence type="ECO:0000256" key="2">
    <source>
        <dbReference type="ARBA" id="ARBA00023110"/>
    </source>
</evidence>
<organism evidence="8 9">
    <name type="scientific">Linnemannia elongata AG-77</name>
    <dbReference type="NCBI Taxonomy" id="1314771"/>
    <lineage>
        <taxon>Eukaryota</taxon>
        <taxon>Fungi</taxon>
        <taxon>Fungi incertae sedis</taxon>
        <taxon>Mucoromycota</taxon>
        <taxon>Mortierellomycotina</taxon>
        <taxon>Mortierellomycetes</taxon>
        <taxon>Mortierellales</taxon>
        <taxon>Mortierellaceae</taxon>
        <taxon>Linnemannia</taxon>
    </lineage>
</organism>
<dbReference type="GO" id="GO:2000059">
    <property type="term" value="P:negative regulation of ubiquitin-dependent protein catabolic process"/>
    <property type="evidence" value="ECO:0007669"/>
    <property type="project" value="EnsemblFungi"/>
</dbReference>
<evidence type="ECO:0000259" key="6">
    <source>
        <dbReference type="PROSITE" id="PS50020"/>
    </source>
</evidence>
<dbReference type="InterPro" id="IPR000297">
    <property type="entry name" value="PPIase_PpiC"/>
</dbReference>
<evidence type="ECO:0000256" key="1">
    <source>
        <dbReference type="ARBA" id="ARBA00000971"/>
    </source>
</evidence>
<dbReference type="InterPro" id="IPR001202">
    <property type="entry name" value="WW_dom"/>
</dbReference>
<dbReference type="SUPFAM" id="SSF51045">
    <property type="entry name" value="WW domain"/>
    <property type="match status" value="1"/>
</dbReference>
<evidence type="ECO:0000313" key="8">
    <source>
        <dbReference type="EMBL" id="OAQ30628.1"/>
    </source>
</evidence>
<dbReference type="Gene3D" id="3.10.50.40">
    <property type="match status" value="1"/>
</dbReference>
<comment type="catalytic activity">
    <reaction evidence="1 5">
        <text>[protein]-peptidylproline (omega=180) = [protein]-peptidylproline (omega=0)</text>
        <dbReference type="Rhea" id="RHEA:16237"/>
        <dbReference type="Rhea" id="RHEA-COMP:10747"/>
        <dbReference type="Rhea" id="RHEA-COMP:10748"/>
        <dbReference type="ChEBI" id="CHEBI:83833"/>
        <dbReference type="ChEBI" id="CHEBI:83834"/>
        <dbReference type="EC" id="5.2.1.8"/>
    </reaction>
</comment>
<dbReference type="GO" id="GO:2000749">
    <property type="term" value="P:positive regulation of rDNA heterochromatin formation"/>
    <property type="evidence" value="ECO:0007669"/>
    <property type="project" value="EnsemblFungi"/>
</dbReference>
<dbReference type="GO" id="GO:0005829">
    <property type="term" value="C:cytosol"/>
    <property type="evidence" value="ECO:0007669"/>
    <property type="project" value="TreeGrafter"/>
</dbReference>
<accession>A0A197K096</accession>
<dbReference type="EC" id="5.2.1.8" evidence="5"/>
<dbReference type="EMBL" id="KV442034">
    <property type="protein sequence ID" value="OAQ30628.1"/>
    <property type="molecule type" value="Genomic_DNA"/>
</dbReference>
<dbReference type="CDD" id="cd00201">
    <property type="entry name" value="WW"/>
    <property type="match status" value="1"/>
</dbReference>
<reference evidence="8 9" key="1">
    <citation type="submission" date="2016-05" db="EMBL/GenBank/DDBJ databases">
        <title>Genome sequencing reveals origins of a unique bacterial endosymbiosis in the earliest lineages of terrestrial Fungi.</title>
        <authorList>
            <consortium name="DOE Joint Genome Institute"/>
            <person name="Uehling J."/>
            <person name="Gryganskyi A."/>
            <person name="Hameed K."/>
            <person name="Tschaplinski T."/>
            <person name="Misztal P."/>
            <person name="Wu S."/>
            <person name="Desiro A."/>
            <person name="Vande Pol N."/>
            <person name="Du Z.-Y."/>
            <person name="Zienkiewicz A."/>
            <person name="Zienkiewicz K."/>
            <person name="Morin E."/>
            <person name="Tisserant E."/>
            <person name="Splivallo R."/>
            <person name="Hainaut M."/>
            <person name="Henrissat B."/>
            <person name="Ohm R."/>
            <person name="Kuo A."/>
            <person name="Yan J."/>
            <person name="Lipzen A."/>
            <person name="Nolan M."/>
            <person name="Labutti K."/>
            <person name="Barry K."/>
            <person name="Goldstein A."/>
            <person name="Labbe J."/>
            <person name="Schadt C."/>
            <person name="Tuskan G."/>
            <person name="Grigoriev I."/>
            <person name="Martin F."/>
            <person name="Vilgalys R."/>
            <person name="Bonito G."/>
        </authorList>
    </citation>
    <scope>NUCLEOTIDE SEQUENCE [LARGE SCALE GENOMIC DNA]</scope>
    <source>
        <strain evidence="8 9">AG-77</strain>
    </source>
</reference>
<evidence type="ECO:0000256" key="3">
    <source>
        <dbReference type="ARBA" id="ARBA00023235"/>
    </source>
</evidence>
<dbReference type="InterPro" id="IPR046357">
    <property type="entry name" value="PPIase_dom_sf"/>
</dbReference>
<evidence type="ECO:0000256" key="4">
    <source>
        <dbReference type="PROSITE-ProRule" id="PRU00278"/>
    </source>
</evidence>
<dbReference type="Gene3D" id="2.20.70.10">
    <property type="match status" value="1"/>
</dbReference>
<keyword evidence="2 4" id="KW-0697">Rotamase</keyword>
<dbReference type="PANTHER" id="PTHR10657">
    <property type="entry name" value="PEPTIDYL-PROLYL CIS-TRANS ISOMERASE"/>
    <property type="match status" value="1"/>
</dbReference>
<dbReference type="Pfam" id="PF00639">
    <property type="entry name" value="Rotamase"/>
    <property type="match status" value="1"/>
</dbReference>
<evidence type="ECO:0000256" key="5">
    <source>
        <dbReference type="RuleBase" id="RU363014"/>
    </source>
</evidence>
<protein>
    <recommendedName>
        <fullName evidence="5">Peptidyl-prolyl cis-trans isomerase</fullName>
        <ecNumber evidence="5">5.2.1.8</ecNumber>
    </recommendedName>
</protein>
<sequence>MSSAKYNLPNDWELRWSRSRNLPYFYNRTSTESRWQAPDGVDPNVILAFQKDYQNQQQQQEEAAAETRAEKADSPRRVRVSHLLVKHTESRRPSSWREPTITRTKDEALERLKGFQSKIESGEAQLSELAATESDCSSAKKSGDLGFFERGQMQPEFERASFALQIGEMSSPIWTDSGVHLIHRTG</sequence>
<dbReference type="Proteomes" id="UP000078512">
    <property type="component" value="Unassembled WGS sequence"/>
</dbReference>
<dbReference type="PANTHER" id="PTHR10657:SF4">
    <property type="entry name" value="PEPTIDYL-PROLYL CIS-TRANS ISOMERASE-RELATED"/>
    <property type="match status" value="1"/>
</dbReference>
<keyword evidence="3 4" id="KW-0413">Isomerase</keyword>
<dbReference type="SUPFAM" id="SSF54534">
    <property type="entry name" value="FKBP-like"/>
    <property type="match status" value="1"/>
</dbReference>
<name>A0A197K096_9FUNG</name>
<dbReference type="GO" id="GO:0003755">
    <property type="term" value="F:peptidyl-prolyl cis-trans isomerase activity"/>
    <property type="evidence" value="ECO:0007669"/>
    <property type="project" value="UniProtKB-UniRule"/>
</dbReference>
<proteinExistence type="predicted"/>
<gene>
    <name evidence="8" type="ORF">K457DRAFT_136908</name>
</gene>
<feature type="domain" description="PpiC" evidence="7">
    <location>
        <begin position="75"/>
        <end position="186"/>
    </location>
</feature>
<dbReference type="GO" id="GO:0180010">
    <property type="term" value="P:co-transcriptional mRNA 3'-end processing, cleavage and polyadenylation pathway"/>
    <property type="evidence" value="ECO:0007669"/>
    <property type="project" value="EnsemblFungi"/>
</dbReference>
<dbReference type="GO" id="GO:0045899">
    <property type="term" value="P:positive regulation of RNA polymerase II transcription preinitiation complex assembly"/>
    <property type="evidence" value="ECO:0007669"/>
    <property type="project" value="EnsemblFungi"/>
</dbReference>
<dbReference type="SMART" id="SM00456">
    <property type="entry name" value="WW"/>
    <property type="match status" value="1"/>
</dbReference>
<evidence type="ECO:0000313" key="9">
    <source>
        <dbReference type="Proteomes" id="UP000078512"/>
    </source>
</evidence>
<dbReference type="STRING" id="1314771.A0A197K096"/>
<feature type="domain" description="WW" evidence="6">
    <location>
        <begin position="6"/>
        <end position="40"/>
    </location>
</feature>
<keyword evidence="9" id="KW-1185">Reference proteome</keyword>
<dbReference type="InterPro" id="IPR051370">
    <property type="entry name" value="PPIase_Pin1"/>
</dbReference>
<dbReference type="FunFam" id="3.10.50.40:FF:000010">
    <property type="entry name" value="Peptidyl-prolyl cis-trans isomerase Pin1"/>
    <property type="match status" value="1"/>
</dbReference>
<dbReference type="GO" id="GO:0006369">
    <property type="term" value="P:termination of RNA polymerase II transcription"/>
    <property type="evidence" value="ECO:0007669"/>
    <property type="project" value="EnsemblFungi"/>
</dbReference>
<dbReference type="GO" id="GO:0000993">
    <property type="term" value="F:RNA polymerase II complex binding"/>
    <property type="evidence" value="ECO:0007669"/>
    <property type="project" value="EnsemblFungi"/>
</dbReference>
<dbReference type="PROSITE" id="PS50198">
    <property type="entry name" value="PPIC_PPIASE_2"/>
    <property type="match status" value="1"/>
</dbReference>